<keyword evidence="1" id="KW-0274">FAD</keyword>
<name>A0A8T2AN37_ARASU</name>
<proteinExistence type="inferred from homology"/>
<dbReference type="EMBL" id="JAEFBJ010000009">
    <property type="protein sequence ID" value="KAG7574851.1"/>
    <property type="molecule type" value="Genomic_DNA"/>
</dbReference>
<dbReference type="PANTHER" id="PTHR45754:SF3">
    <property type="entry name" value="METHYLENETETRAHYDROFOLATE REDUCTASE (NADPH)"/>
    <property type="match status" value="1"/>
</dbReference>
<sequence length="105" mass="11810">MVQRYAISLGELVELPQIPRTTSLRGCKTFSALRTQHDIIASNEAYRSDLEYLKKKIPAEVMAALEPIKDNKEAVKAYGLHLGTEVCKNMLAHGIKPLHLYTLNM</sequence>
<dbReference type="PANTHER" id="PTHR45754">
    <property type="entry name" value="METHYLENETETRAHYDROFOLATE REDUCTASE"/>
    <property type="match status" value="1"/>
</dbReference>
<dbReference type="InterPro" id="IPR003171">
    <property type="entry name" value="Mehydrof_redctse-like"/>
</dbReference>
<gene>
    <name evidence="2" type="ORF">ISN44_As09g030020</name>
</gene>
<comment type="cofactor">
    <cofactor evidence="1">
        <name>FAD</name>
        <dbReference type="ChEBI" id="CHEBI:57692"/>
    </cofactor>
</comment>
<dbReference type="AlphaFoldDB" id="A0A8T2AN37"/>
<organism evidence="2 3">
    <name type="scientific">Arabidopsis suecica</name>
    <name type="common">Swedish thale-cress</name>
    <name type="synonym">Cardaminopsis suecica</name>
    <dbReference type="NCBI Taxonomy" id="45249"/>
    <lineage>
        <taxon>Eukaryota</taxon>
        <taxon>Viridiplantae</taxon>
        <taxon>Streptophyta</taxon>
        <taxon>Embryophyta</taxon>
        <taxon>Tracheophyta</taxon>
        <taxon>Spermatophyta</taxon>
        <taxon>Magnoliopsida</taxon>
        <taxon>eudicotyledons</taxon>
        <taxon>Gunneridae</taxon>
        <taxon>Pentapetalae</taxon>
        <taxon>rosids</taxon>
        <taxon>malvids</taxon>
        <taxon>Brassicales</taxon>
        <taxon>Brassicaceae</taxon>
        <taxon>Camelineae</taxon>
        <taxon>Arabidopsis</taxon>
    </lineage>
</organism>
<evidence type="ECO:0000256" key="1">
    <source>
        <dbReference type="RuleBase" id="RU003862"/>
    </source>
</evidence>
<comment type="caution">
    <text evidence="2">The sequence shown here is derived from an EMBL/GenBank/DDBJ whole genome shotgun (WGS) entry which is preliminary data.</text>
</comment>
<comment type="pathway">
    <text evidence="1">One-carbon metabolism; tetrahydrofolate interconversion.</text>
</comment>
<dbReference type="OrthoDB" id="16284at2759"/>
<dbReference type="GO" id="GO:0009086">
    <property type="term" value="P:methionine biosynthetic process"/>
    <property type="evidence" value="ECO:0007669"/>
    <property type="project" value="TreeGrafter"/>
</dbReference>
<dbReference type="GO" id="GO:0005829">
    <property type="term" value="C:cytosol"/>
    <property type="evidence" value="ECO:0007669"/>
    <property type="project" value="TreeGrafter"/>
</dbReference>
<reference evidence="2 3" key="1">
    <citation type="submission" date="2020-12" db="EMBL/GenBank/DDBJ databases">
        <title>Concerted genomic and epigenomic changes stabilize Arabidopsis allopolyploids.</title>
        <authorList>
            <person name="Chen Z."/>
        </authorList>
    </citation>
    <scope>NUCLEOTIDE SEQUENCE [LARGE SCALE GENOMIC DNA]</scope>
    <source>
        <strain evidence="2">As9502</strain>
        <tissue evidence="2">Leaf</tissue>
    </source>
</reference>
<protein>
    <recommendedName>
        <fullName evidence="1">Methylenetetrahydrofolate reductase</fullName>
    </recommendedName>
</protein>
<dbReference type="Pfam" id="PF02219">
    <property type="entry name" value="MTHFR"/>
    <property type="match status" value="1"/>
</dbReference>
<accession>A0A8T2AN37</accession>
<dbReference type="GO" id="GO:0071949">
    <property type="term" value="F:FAD binding"/>
    <property type="evidence" value="ECO:0007669"/>
    <property type="project" value="TreeGrafter"/>
</dbReference>
<dbReference type="GO" id="GO:0004489">
    <property type="term" value="F:methylenetetrahydrofolate reductase [NAD(P)H] activity"/>
    <property type="evidence" value="ECO:0007669"/>
    <property type="project" value="InterPro"/>
</dbReference>
<evidence type="ECO:0000313" key="3">
    <source>
        <dbReference type="Proteomes" id="UP000694251"/>
    </source>
</evidence>
<keyword evidence="1" id="KW-0285">Flavoprotein</keyword>
<comment type="similarity">
    <text evidence="1">Belongs to the methylenetetrahydrofolate reductase family.</text>
</comment>
<keyword evidence="3" id="KW-1185">Reference proteome</keyword>
<evidence type="ECO:0000313" key="2">
    <source>
        <dbReference type="EMBL" id="KAG7574851.1"/>
    </source>
</evidence>
<dbReference type="Proteomes" id="UP000694251">
    <property type="component" value="Chromosome 9"/>
</dbReference>
<dbReference type="GO" id="GO:0035999">
    <property type="term" value="P:tetrahydrofolate interconversion"/>
    <property type="evidence" value="ECO:0007669"/>
    <property type="project" value="TreeGrafter"/>
</dbReference>
<keyword evidence="1" id="KW-0560">Oxidoreductase</keyword>